<proteinExistence type="predicted"/>
<name>A0A1B3PE86_VIBPH</name>
<dbReference type="InterPro" id="IPR029044">
    <property type="entry name" value="Nucleotide-diphossugar_trans"/>
</dbReference>
<dbReference type="PANTHER" id="PTHR43685:SF11">
    <property type="entry name" value="GLYCOSYLTRANSFERASE TAGX-RELATED"/>
    <property type="match status" value="1"/>
</dbReference>
<dbReference type="Gene3D" id="3.90.550.10">
    <property type="entry name" value="Spore Coat Polysaccharide Biosynthesis Protein SpsA, Chain A"/>
    <property type="match status" value="1"/>
</dbReference>
<evidence type="ECO:0000313" key="2">
    <source>
        <dbReference type="EMBL" id="AOG18152.1"/>
    </source>
</evidence>
<dbReference type="Pfam" id="PF00535">
    <property type="entry name" value="Glycos_transf_2"/>
    <property type="match status" value="1"/>
</dbReference>
<dbReference type="InterPro" id="IPR001173">
    <property type="entry name" value="Glyco_trans_2-like"/>
</dbReference>
<gene>
    <name evidence="2" type="primary">wvaE</name>
</gene>
<reference evidence="2" key="1">
    <citation type="submission" date="2015-08" db="EMBL/GenBank/DDBJ databases">
        <title>Discovery and development of a PCR assay for identification of three novel provisional O serotypes of Vibrio parahaemolyticus.</title>
        <authorList>
            <person name="Guo X."/>
            <person name="Chen L."/>
            <person name="Chen H."/>
            <person name="Chen M."/>
            <person name="Liu B."/>
        </authorList>
    </citation>
    <scope>NUCLEOTIDE SEQUENCE</scope>
    <source>
        <strain evidence="2">G3501</strain>
    </source>
</reference>
<organism evidence="2">
    <name type="scientific">Vibrio parahaemolyticus</name>
    <dbReference type="NCBI Taxonomy" id="670"/>
    <lineage>
        <taxon>Bacteria</taxon>
        <taxon>Pseudomonadati</taxon>
        <taxon>Pseudomonadota</taxon>
        <taxon>Gammaproteobacteria</taxon>
        <taxon>Vibrionales</taxon>
        <taxon>Vibrionaceae</taxon>
        <taxon>Vibrio</taxon>
    </lineage>
</organism>
<feature type="domain" description="Glycosyltransferase 2-like" evidence="1">
    <location>
        <begin position="10"/>
        <end position="120"/>
    </location>
</feature>
<dbReference type="SUPFAM" id="SSF53448">
    <property type="entry name" value="Nucleotide-diphospho-sugar transferases"/>
    <property type="match status" value="1"/>
</dbReference>
<sequence length="314" mass="36629">MNKIIDDMIVAIFCYNQSAYIEGAIKSIFNQTVWPKKMYIFDDCSPDDTETVIEKTLMEKPEGLNIEFIKNECNVGLVSQFNKLKGMFNDTLIVVQAGDDMSKSQRLEKQYQAWKEQRDVKLILSQFDKIDEHGNFVSGRDEGEVFDDSYQSIIERQVLPAGCTAAIDSSLFNDFPEIDKKVINEDRVFIFRSRLKGKSIKLMESLIDYRYDVGISALKQRTKEEFINKWKVMYERELIDLRMNIKDAKAVGNTEVVKALYEKHLFVEILRALFSGEFDSKAQAWKAYFSRGVKLSRLFKFNRRVKKYFRNSSC</sequence>
<evidence type="ECO:0000259" key="1">
    <source>
        <dbReference type="Pfam" id="PF00535"/>
    </source>
</evidence>
<dbReference type="EMBL" id="KT459786">
    <property type="protein sequence ID" value="AOG18152.1"/>
    <property type="molecule type" value="Genomic_DNA"/>
</dbReference>
<accession>A0A1B3PE86</accession>
<dbReference type="InterPro" id="IPR050834">
    <property type="entry name" value="Glycosyltransf_2"/>
</dbReference>
<dbReference type="PANTHER" id="PTHR43685">
    <property type="entry name" value="GLYCOSYLTRANSFERASE"/>
    <property type="match status" value="1"/>
</dbReference>
<protein>
    <submittedName>
        <fullName evidence="2">WvaE</fullName>
    </submittedName>
</protein>
<dbReference type="AlphaFoldDB" id="A0A1B3PE86"/>